<dbReference type="AlphaFoldDB" id="A0A8K0CPG3"/>
<name>A0A8K0CPG3_IGNLU</name>
<dbReference type="EMBL" id="VTPC01074047">
    <property type="protein sequence ID" value="KAF2888761.1"/>
    <property type="molecule type" value="Genomic_DNA"/>
</dbReference>
<protein>
    <submittedName>
        <fullName evidence="1">Uncharacterized protein</fullName>
    </submittedName>
</protein>
<sequence>RVPTALNISIFADPGFSWKKDDARKGLMELAHVAQLGRPWQIKSTKSVKKVKGDGKRYMISHAGNSNRFIPGTSLIFSLNTKNPDYHGEINEANFVNWLEEQLLKSLEEPSVITDGGGLAKAVAMWNETLEQMIFATSQNCISHKEKIIVEWWEREVCFDREDVMALMINLNDNCSSDDDDMQCDVSE</sequence>
<organism evidence="1 2">
    <name type="scientific">Ignelater luminosus</name>
    <name type="common">Cucubano</name>
    <name type="synonym">Pyrophorus luminosus</name>
    <dbReference type="NCBI Taxonomy" id="2038154"/>
    <lineage>
        <taxon>Eukaryota</taxon>
        <taxon>Metazoa</taxon>
        <taxon>Ecdysozoa</taxon>
        <taxon>Arthropoda</taxon>
        <taxon>Hexapoda</taxon>
        <taxon>Insecta</taxon>
        <taxon>Pterygota</taxon>
        <taxon>Neoptera</taxon>
        <taxon>Endopterygota</taxon>
        <taxon>Coleoptera</taxon>
        <taxon>Polyphaga</taxon>
        <taxon>Elateriformia</taxon>
        <taxon>Elateroidea</taxon>
        <taxon>Elateridae</taxon>
        <taxon>Agrypninae</taxon>
        <taxon>Pyrophorini</taxon>
        <taxon>Ignelater</taxon>
    </lineage>
</organism>
<dbReference type="Proteomes" id="UP000801492">
    <property type="component" value="Unassembled WGS sequence"/>
</dbReference>
<feature type="non-terminal residue" evidence="1">
    <location>
        <position position="1"/>
    </location>
</feature>
<comment type="caution">
    <text evidence="1">The sequence shown here is derived from an EMBL/GenBank/DDBJ whole genome shotgun (WGS) entry which is preliminary data.</text>
</comment>
<evidence type="ECO:0000313" key="2">
    <source>
        <dbReference type="Proteomes" id="UP000801492"/>
    </source>
</evidence>
<reference evidence="1" key="1">
    <citation type="submission" date="2019-08" db="EMBL/GenBank/DDBJ databases">
        <title>The genome of the North American firefly Photinus pyralis.</title>
        <authorList>
            <consortium name="Photinus pyralis genome working group"/>
            <person name="Fallon T.R."/>
            <person name="Sander Lower S.E."/>
            <person name="Weng J.-K."/>
        </authorList>
    </citation>
    <scope>NUCLEOTIDE SEQUENCE</scope>
    <source>
        <strain evidence="1">TRF0915ILg1</strain>
        <tissue evidence="1">Whole body</tissue>
    </source>
</reference>
<accession>A0A8K0CPG3</accession>
<evidence type="ECO:0000313" key="1">
    <source>
        <dbReference type="EMBL" id="KAF2888761.1"/>
    </source>
</evidence>
<keyword evidence="2" id="KW-1185">Reference proteome</keyword>
<proteinExistence type="predicted"/>
<gene>
    <name evidence="1" type="ORF">ILUMI_17412</name>
</gene>